<accession>A0A117I038</accession>
<sequence length="162" mass="18469">MLNKQGFYDLLDRNNIVYESIEHPAVYTMEEIFSYQIPHTEHIVKNLFLRDDKKRNYYLVTIAGTKSVDLRSLGEKIPSRKLSFASEKDLLELLGLEKGHVNPMGVLNNVQKNVTVVFDKDLVGQKIGIHPMENTATVFLEFEDVKELITAHGSSVVMCDVE</sequence>
<feature type="domain" description="YbaK/aminoacyl-tRNA synthetase-associated" evidence="2">
    <location>
        <begin position="23"/>
        <end position="147"/>
    </location>
</feature>
<dbReference type="SUPFAM" id="SSF55826">
    <property type="entry name" value="YbaK/ProRS associated domain"/>
    <property type="match status" value="1"/>
</dbReference>
<protein>
    <recommendedName>
        <fullName evidence="2">YbaK/aminoacyl-tRNA synthetase-associated domain-containing protein</fullName>
    </recommendedName>
</protein>
<organism evidence="3 4">
    <name type="scientific">Paenibacillus amylolyticus</name>
    <dbReference type="NCBI Taxonomy" id="1451"/>
    <lineage>
        <taxon>Bacteria</taxon>
        <taxon>Bacillati</taxon>
        <taxon>Bacillota</taxon>
        <taxon>Bacilli</taxon>
        <taxon>Bacillales</taxon>
        <taxon>Paenibacillaceae</taxon>
        <taxon>Paenibacillus</taxon>
    </lineage>
</organism>
<dbReference type="EMBL" id="BCNV01000001">
    <property type="protein sequence ID" value="GAS80029.1"/>
    <property type="molecule type" value="Genomic_DNA"/>
</dbReference>
<evidence type="ECO:0000313" key="3">
    <source>
        <dbReference type="EMBL" id="GAS80029.1"/>
    </source>
</evidence>
<dbReference type="GO" id="GO:0002161">
    <property type="term" value="F:aminoacyl-tRNA deacylase activity"/>
    <property type="evidence" value="ECO:0007669"/>
    <property type="project" value="InterPro"/>
</dbReference>
<gene>
    <name evidence="3" type="ORF">PAHA3_0093</name>
</gene>
<reference evidence="4" key="2">
    <citation type="submission" date="2016-01" db="EMBL/GenBank/DDBJ databases">
        <title>Draft Genome Sequence of Paenibacillus amylolyticus Heshi-A3 that Was Isolated from Fermented Rice Bran with Aging Salted Mackerel, Which Was Named Heshiko as Traditional Fermented Seafood in Japan.</title>
        <authorList>
            <person name="Akuzawa S."/>
            <person name="Nakagawa J."/>
            <person name="Kanekatsu T."/>
            <person name="Kubota E."/>
            <person name="Ohtake R."/>
            <person name="Suzuki T."/>
            <person name="Kanesaki Y."/>
        </authorList>
    </citation>
    <scope>NUCLEOTIDE SEQUENCE [LARGE SCALE GENOMIC DNA]</scope>
    <source>
        <strain evidence="4">Heshi-A3</strain>
    </source>
</reference>
<evidence type="ECO:0000256" key="1">
    <source>
        <dbReference type="ARBA" id="ARBA00010201"/>
    </source>
</evidence>
<dbReference type="InterPro" id="IPR040285">
    <property type="entry name" value="ProX/PRXD1"/>
</dbReference>
<dbReference type="AlphaFoldDB" id="A0A117I038"/>
<dbReference type="InterPro" id="IPR036754">
    <property type="entry name" value="YbaK/aa-tRNA-synt-asso_dom_sf"/>
</dbReference>
<dbReference type="Gene3D" id="3.90.960.10">
    <property type="entry name" value="YbaK/aminoacyl-tRNA synthetase-associated domain"/>
    <property type="match status" value="1"/>
</dbReference>
<dbReference type="FunFam" id="3.90.960.10:FF:000005">
    <property type="entry name" value="Putative prolyl-tRNA synthetase"/>
    <property type="match status" value="1"/>
</dbReference>
<name>A0A117I038_PAEAM</name>
<evidence type="ECO:0000259" key="2">
    <source>
        <dbReference type="Pfam" id="PF04073"/>
    </source>
</evidence>
<dbReference type="InterPro" id="IPR007214">
    <property type="entry name" value="YbaK/aa-tRNA-synth-assoc-dom"/>
</dbReference>
<dbReference type="Pfam" id="PF04073">
    <property type="entry name" value="tRNA_edit"/>
    <property type="match status" value="1"/>
</dbReference>
<comment type="similarity">
    <text evidence="1">Belongs to the PRORSD1 family.</text>
</comment>
<dbReference type="PANTHER" id="PTHR31423:SF3">
    <property type="entry name" value="PROLYL-TRNA SYNTHETASE ASSOCIATED DOMAIN-CONTAINING PROTEIN 1-RELATED"/>
    <property type="match status" value="1"/>
</dbReference>
<reference evidence="3 4" key="1">
    <citation type="journal article" date="2016" name="Genome Announc.">
        <title>Draft Genome Sequence of Paenibacillus amylolyticus Heshi-A3, Isolated from Fermented Rice Bran in a Japanese Fermented Seafood Dish.</title>
        <authorList>
            <person name="Akuzawa S."/>
            <person name="Nagaoka J."/>
            <person name="Kanekatsu M."/>
            <person name="Kubota E."/>
            <person name="Ohtake R."/>
            <person name="Suzuki T."/>
            <person name="Kanesaki Y."/>
        </authorList>
    </citation>
    <scope>NUCLEOTIDE SEQUENCE [LARGE SCALE GENOMIC DNA]</scope>
    <source>
        <strain evidence="3 4">Heshi-A3</strain>
    </source>
</reference>
<dbReference type="Proteomes" id="UP000069697">
    <property type="component" value="Unassembled WGS sequence"/>
</dbReference>
<comment type="caution">
    <text evidence="3">The sequence shown here is derived from an EMBL/GenBank/DDBJ whole genome shotgun (WGS) entry which is preliminary data.</text>
</comment>
<dbReference type="RefSeq" id="WP_062832990.1">
    <property type="nucleotide sequence ID" value="NZ_BCNV01000001.1"/>
</dbReference>
<dbReference type="PANTHER" id="PTHR31423">
    <property type="entry name" value="YBAK DOMAIN-CONTAINING PROTEIN"/>
    <property type="match status" value="1"/>
</dbReference>
<evidence type="ECO:0000313" key="4">
    <source>
        <dbReference type="Proteomes" id="UP000069697"/>
    </source>
</evidence>
<proteinExistence type="inferred from homology"/>